<protein>
    <submittedName>
        <fullName evidence="5">Porin family protein</fullName>
    </submittedName>
</protein>
<dbReference type="Gene3D" id="2.40.160.20">
    <property type="match status" value="1"/>
</dbReference>
<feature type="domain" description="Outer membrane protein beta-barrel" evidence="3">
    <location>
        <begin position="8"/>
        <end position="228"/>
    </location>
</feature>
<comment type="caution">
    <text evidence="5">The sequence shown here is derived from an EMBL/GenBank/DDBJ whole genome shotgun (WGS) entry which is preliminary data.</text>
</comment>
<proteinExistence type="predicted"/>
<evidence type="ECO:0000259" key="3">
    <source>
        <dbReference type="Pfam" id="PF13505"/>
    </source>
</evidence>
<accession>A0AAW4BHA3</accession>
<sequence>MTKKNNVFSLIATSLLIVAPAAMANTYMGLEFAAGSYNTKVSASDGDDVMAKEIANDLDTKGSVRIFGGKYLNDNVRVYGYAQQDGELEVTKSVFGDYETKNSFKGYELGLGADYLYHFNKKFYALAGGSLGYYSSEFKGNWKFYDDEDITNIYEFSSGSKQSGLVTNINLGLGYSFTEKFGMEAGWRLAHYSGNEHKFTLEDEDGKSIDSYDFKQSNQLYLNASYKF</sequence>
<organism evidence="5 7">
    <name type="scientific">Vibrio anguillarum</name>
    <name type="common">Listonella anguillarum</name>
    <dbReference type="NCBI Taxonomy" id="55601"/>
    <lineage>
        <taxon>Bacteria</taxon>
        <taxon>Pseudomonadati</taxon>
        <taxon>Pseudomonadota</taxon>
        <taxon>Gammaproteobacteria</taxon>
        <taxon>Vibrionales</taxon>
        <taxon>Vibrionaceae</taxon>
        <taxon>Vibrio</taxon>
    </lineage>
</organism>
<evidence type="ECO:0000256" key="2">
    <source>
        <dbReference type="SAM" id="SignalP"/>
    </source>
</evidence>
<feature type="signal peptide" evidence="2">
    <location>
        <begin position="1"/>
        <end position="24"/>
    </location>
</feature>
<dbReference type="AlphaFoldDB" id="A0AAW4BHA3"/>
<dbReference type="RefSeq" id="WP_194662866.1">
    <property type="nucleotide sequence ID" value="NZ_RDPI01000006.1"/>
</dbReference>
<evidence type="ECO:0000313" key="6">
    <source>
        <dbReference type="Proteomes" id="UP000726136"/>
    </source>
</evidence>
<evidence type="ECO:0000313" key="5">
    <source>
        <dbReference type="EMBL" id="MBF4437010.1"/>
    </source>
</evidence>
<dbReference type="InterPro" id="IPR027385">
    <property type="entry name" value="Beta-barrel_OMP"/>
</dbReference>
<reference evidence="5 6" key="1">
    <citation type="journal article" date="2021" name="PeerJ">
        <title>Analysis of 44 Vibrio anguillarum genomes reveals high genetic diversity.</title>
        <authorList>
            <person name="Hansen M.J."/>
            <person name="Dalsgaard I."/>
        </authorList>
    </citation>
    <scope>NUCLEOTIDE SEQUENCE</scope>
    <source>
        <strain evidence="4 6">040915-1/1B</strain>
        <strain evidence="5">850617-1/1</strain>
    </source>
</reference>
<dbReference type="Proteomes" id="UP000786185">
    <property type="component" value="Unassembled WGS sequence"/>
</dbReference>
<evidence type="ECO:0000313" key="7">
    <source>
        <dbReference type="Proteomes" id="UP000786185"/>
    </source>
</evidence>
<dbReference type="Pfam" id="PF13505">
    <property type="entry name" value="OMP_b-brl"/>
    <property type="match status" value="1"/>
</dbReference>
<gene>
    <name evidence="4" type="ORF">EAY46_07690</name>
    <name evidence="5" type="ORF">ERJ77_21475</name>
</gene>
<feature type="chain" id="PRO_5043487142" evidence="2">
    <location>
        <begin position="25"/>
        <end position="228"/>
    </location>
</feature>
<keyword evidence="1 2" id="KW-0732">Signal</keyword>
<dbReference type="EMBL" id="RDPI01000006">
    <property type="protein sequence ID" value="MBF4372965.1"/>
    <property type="molecule type" value="Genomic_DNA"/>
</dbReference>
<dbReference type="Proteomes" id="UP000726136">
    <property type="component" value="Unassembled WGS sequence"/>
</dbReference>
<name>A0AAW4BHA3_VIBAN</name>
<evidence type="ECO:0000256" key="1">
    <source>
        <dbReference type="ARBA" id="ARBA00022729"/>
    </source>
</evidence>
<dbReference type="EMBL" id="SCLC01000540">
    <property type="protein sequence ID" value="MBF4437010.1"/>
    <property type="molecule type" value="Genomic_DNA"/>
</dbReference>
<evidence type="ECO:0000313" key="4">
    <source>
        <dbReference type="EMBL" id="MBF4372965.1"/>
    </source>
</evidence>
<dbReference type="SUPFAM" id="SSF56925">
    <property type="entry name" value="OMPA-like"/>
    <property type="match status" value="1"/>
</dbReference>
<dbReference type="InterPro" id="IPR011250">
    <property type="entry name" value="OMP/PagP_B-barrel"/>
</dbReference>
<keyword evidence="6" id="KW-1185">Reference proteome</keyword>